<gene>
    <name evidence="7" type="ORF">SKP52_03950</name>
</gene>
<dbReference type="InterPro" id="IPR004752">
    <property type="entry name" value="AmpG_permease/AT-1"/>
</dbReference>
<accession>A0A0A7PEV4</accession>
<protein>
    <submittedName>
        <fullName evidence="7">AmpG protein, putative</fullName>
    </submittedName>
</protein>
<feature type="transmembrane region" description="Helical" evidence="6">
    <location>
        <begin position="223"/>
        <end position="248"/>
    </location>
</feature>
<feature type="transmembrane region" description="Helical" evidence="6">
    <location>
        <begin position="379"/>
        <end position="400"/>
    </location>
</feature>
<evidence type="ECO:0000256" key="6">
    <source>
        <dbReference type="SAM" id="Phobius"/>
    </source>
</evidence>
<feature type="transmembrane region" description="Helical" evidence="6">
    <location>
        <begin position="475"/>
        <end position="494"/>
    </location>
</feature>
<dbReference type="EMBL" id="CP009122">
    <property type="protein sequence ID" value="AJA07718.1"/>
    <property type="molecule type" value="Genomic_DNA"/>
</dbReference>
<feature type="transmembrane region" description="Helical" evidence="6">
    <location>
        <begin position="59"/>
        <end position="78"/>
    </location>
</feature>
<name>A0A0A7PEV4_9SPHN</name>
<dbReference type="AlphaFoldDB" id="A0A0A7PEV4"/>
<dbReference type="GO" id="GO:0016020">
    <property type="term" value="C:membrane"/>
    <property type="evidence" value="ECO:0007669"/>
    <property type="project" value="UniProtKB-SubCell"/>
</dbReference>
<proteinExistence type="predicted"/>
<feature type="transmembrane region" description="Helical" evidence="6">
    <location>
        <begin position="165"/>
        <end position="186"/>
    </location>
</feature>
<evidence type="ECO:0000256" key="4">
    <source>
        <dbReference type="ARBA" id="ARBA00022989"/>
    </source>
</evidence>
<dbReference type="PANTHER" id="PTHR12778">
    <property type="entry name" value="SOLUTE CARRIER FAMILY 33 ACETYL-COA TRANSPORTER -RELATED"/>
    <property type="match status" value="1"/>
</dbReference>
<evidence type="ECO:0000256" key="1">
    <source>
        <dbReference type="ARBA" id="ARBA00004141"/>
    </source>
</evidence>
<dbReference type="Gene3D" id="1.20.1250.20">
    <property type="entry name" value="MFS general substrate transporter like domains"/>
    <property type="match status" value="1"/>
</dbReference>
<feature type="transmembrane region" description="Helical" evidence="6">
    <location>
        <begin position="192"/>
        <end position="211"/>
    </location>
</feature>
<dbReference type="KEGG" id="sphk:SKP52_03950"/>
<dbReference type="HOGENOM" id="CLU_029352_1_1_5"/>
<dbReference type="PANTHER" id="PTHR12778:SF10">
    <property type="entry name" value="MAJOR FACILITATOR SUPERFAMILY DOMAIN-CONTAINING PROTEIN 3"/>
    <property type="match status" value="1"/>
</dbReference>
<evidence type="ECO:0000256" key="2">
    <source>
        <dbReference type="ARBA" id="ARBA00022448"/>
    </source>
</evidence>
<feature type="transmembrane region" description="Helical" evidence="6">
    <location>
        <begin position="348"/>
        <end position="372"/>
    </location>
</feature>
<evidence type="ECO:0000313" key="7">
    <source>
        <dbReference type="EMBL" id="AJA07718.1"/>
    </source>
</evidence>
<feature type="transmembrane region" description="Helical" evidence="6">
    <location>
        <begin position="268"/>
        <end position="287"/>
    </location>
</feature>
<feature type="transmembrane region" description="Helical" evidence="6">
    <location>
        <begin position="445"/>
        <end position="463"/>
    </location>
</feature>
<feature type="transmembrane region" description="Helical" evidence="6">
    <location>
        <begin position="27"/>
        <end position="47"/>
    </location>
</feature>
<evidence type="ECO:0000256" key="5">
    <source>
        <dbReference type="ARBA" id="ARBA00023136"/>
    </source>
</evidence>
<dbReference type="RefSeq" id="WP_228383812.1">
    <property type="nucleotide sequence ID" value="NZ_CP009122.1"/>
</dbReference>
<feature type="transmembrane region" description="Helical" evidence="6">
    <location>
        <begin position="99"/>
        <end position="118"/>
    </location>
</feature>
<dbReference type="InterPro" id="IPR036259">
    <property type="entry name" value="MFS_trans_sf"/>
</dbReference>
<dbReference type="Proteomes" id="UP000030907">
    <property type="component" value="Chromosome"/>
</dbReference>
<reference evidence="7 8" key="1">
    <citation type="journal article" date="2015" name="Int. J. Syst. Evol. Microbiol.">
        <title>Description of Sphingopyxis fribergensis sp. nov. - a soil bacterium with the ability to degrade styrene and phenylacetic acid.</title>
        <authorList>
            <person name="Oelschlagel M."/>
            <person name="Ruckert C."/>
            <person name="Kalinowski J."/>
            <person name="Schmidt G."/>
            <person name="Schlomann M."/>
            <person name="Tischler D."/>
        </authorList>
    </citation>
    <scope>NUCLEOTIDE SEQUENCE [LARGE SCALE GENOMIC DNA]</scope>
    <source>
        <strain evidence="7 8">Kp5.2</strain>
    </source>
</reference>
<keyword evidence="5 6" id="KW-0472">Membrane</keyword>
<feature type="transmembrane region" description="Helical" evidence="6">
    <location>
        <begin position="124"/>
        <end position="144"/>
    </location>
</feature>
<comment type="subcellular location">
    <subcellularLocation>
        <location evidence="1">Membrane</location>
        <topology evidence="1">Multi-pass membrane protein</topology>
    </subcellularLocation>
</comment>
<feature type="transmembrane region" description="Helical" evidence="6">
    <location>
        <begin position="420"/>
        <end position="438"/>
    </location>
</feature>
<dbReference type="SUPFAM" id="SSF103473">
    <property type="entry name" value="MFS general substrate transporter"/>
    <property type="match status" value="2"/>
</dbReference>
<evidence type="ECO:0000256" key="3">
    <source>
        <dbReference type="ARBA" id="ARBA00022692"/>
    </source>
</evidence>
<keyword evidence="8" id="KW-1185">Reference proteome</keyword>
<keyword evidence="3 6" id="KW-0812">Transmembrane</keyword>
<organism evidence="7 8">
    <name type="scientific">Sphingopyxis fribergensis</name>
    <dbReference type="NCBI Taxonomy" id="1515612"/>
    <lineage>
        <taxon>Bacteria</taxon>
        <taxon>Pseudomonadati</taxon>
        <taxon>Pseudomonadota</taxon>
        <taxon>Alphaproteobacteria</taxon>
        <taxon>Sphingomonadales</taxon>
        <taxon>Sphingomonadaceae</taxon>
        <taxon>Sphingopyxis</taxon>
    </lineage>
</organism>
<keyword evidence="4 6" id="KW-1133">Transmembrane helix</keyword>
<feature type="transmembrane region" description="Helical" evidence="6">
    <location>
        <begin position="308"/>
        <end position="328"/>
    </location>
</feature>
<sequence length="502" mass="53582">MTAVAAEAVAGVLAGDLPAKPSARRLFGLYLLLGFSAGLPFYMFNAVLTLRLSRHGVDIVIIGFFAWIALLPTFKFAWAPLIERYDVPGFARFWGRRRGWIMLSQLGIFLSMIAMAFTSSDKSLPLTALFAVLLAFWTTTLEVAADGWRIELAPTQAEQAPIVAANLWGYRSAMVAAGSGAILVAAWADWTWAYLVIALAAFLPFPILAAMRPEREASAGRTQALVTGIITSLLVIFAAALVTALLGWALLSAAQGAGLSAKTNVTPIVLAIALLPFVALALALPRIRRLPADALSNMSTFAAPYVELFWRYGTPVLAVLAFVSLYRMGDVLTLTLSHPLWNDRGYSLHQIGVADGVVALSASMLGVALGGFLSTRMSLGWTLGIGAVTAAAGNWIYVWLWHSAPSAFVLYTSVAVDQFGNGYAGAVFVVYLSMLVSPKYPGAQYALLSGFAFLLPRLLAGASGSMQTEIGYDGFFLLSGALSFAAIFLLPIIVRVRARAAP</sequence>
<keyword evidence="2" id="KW-0813">Transport</keyword>
<evidence type="ECO:0000313" key="8">
    <source>
        <dbReference type="Proteomes" id="UP000030907"/>
    </source>
</evidence>
<dbReference type="STRING" id="1515612.SKP52_03950"/>